<gene>
    <name evidence="2" type="primary">HaOG203621</name>
    <name evidence="2" type="ORF">B5X24_HaOG203621</name>
</gene>
<reference evidence="2 3" key="1">
    <citation type="journal article" date="2017" name="BMC Biol.">
        <title>Genomic innovations, transcriptional plasticity and gene loss underlying the evolution and divergence of two highly polyphagous and invasive Helicoverpa pest species.</title>
        <authorList>
            <person name="Pearce S.L."/>
            <person name="Clarke D.F."/>
            <person name="East P.D."/>
            <person name="Elfekih S."/>
            <person name="Gordon K.H."/>
            <person name="Jermiin L.S."/>
            <person name="McGaughran A."/>
            <person name="Oakeshott J.G."/>
            <person name="Papanikolaou A."/>
            <person name="Perera O.P."/>
            <person name="Rane R.V."/>
            <person name="Richards S."/>
            <person name="Tay W.T."/>
            <person name="Walsh T.K."/>
            <person name="Anderson A."/>
            <person name="Anderson C.J."/>
            <person name="Asgari S."/>
            <person name="Board P.G."/>
            <person name="Bretschneider A."/>
            <person name="Campbell P.M."/>
            <person name="Chertemps T."/>
            <person name="Christeller J.T."/>
            <person name="Coppin C.W."/>
            <person name="Downes S.J."/>
            <person name="Duan G."/>
            <person name="Farnsworth C.A."/>
            <person name="Good R.T."/>
            <person name="Han L.B."/>
            <person name="Han Y.C."/>
            <person name="Hatje K."/>
            <person name="Horne I."/>
            <person name="Huang Y.P."/>
            <person name="Hughes D.S."/>
            <person name="Jacquin-Joly E."/>
            <person name="James W."/>
            <person name="Jhangiani S."/>
            <person name="Kollmar M."/>
            <person name="Kuwar S.S."/>
            <person name="Li S."/>
            <person name="Liu N.Y."/>
            <person name="Maibeche M.T."/>
            <person name="Miller J.R."/>
            <person name="Montagne N."/>
            <person name="Perry T."/>
            <person name="Qu J."/>
            <person name="Song S.V."/>
            <person name="Sutton G.G."/>
            <person name="Vogel H."/>
            <person name="Walenz B.P."/>
            <person name="Xu W."/>
            <person name="Zhang H.J."/>
            <person name="Zou Z."/>
            <person name="Batterham P."/>
            <person name="Edwards O.R."/>
            <person name="Feyereisen R."/>
            <person name="Gibbs R.A."/>
            <person name="Heckel D.G."/>
            <person name="McGrath A."/>
            <person name="Robin C."/>
            <person name="Scherer S.E."/>
            <person name="Worley K.C."/>
            <person name="Wu Y.D."/>
        </authorList>
    </citation>
    <scope>NUCLEOTIDE SEQUENCE [LARGE SCALE GENOMIC DNA]</scope>
    <source>
        <strain evidence="2">Harm_GR_Male_#8</strain>
        <tissue evidence="2">Whole organism</tissue>
    </source>
</reference>
<protein>
    <recommendedName>
        <fullName evidence="1">MADF domain-containing protein</fullName>
    </recommendedName>
</protein>
<organism evidence="2 3">
    <name type="scientific">Helicoverpa armigera</name>
    <name type="common">Cotton bollworm</name>
    <name type="synonym">Heliothis armigera</name>
    <dbReference type="NCBI Taxonomy" id="29058"/>
    <lineage>
        <taxon>Eukaryota</taxon>
        <taxon>Metazoa</taxon>
        <taxon>Ecdysozoa</taxon>
        <taxon>Arthropoda</taxon>
        <taxon>Hexapoda</taxon>
        <taxon>Insecta</taxon>
        <taxon>Pterygota</taxon>
        <taxon>Neoptera</taxon>
        <taxon>Endopterygota</taxon>
        <taxon>Lepidoptera</taxon>
        <taxon>Glossata</taxon>
        <taxon>Ditrysia</taxon>
        <taxon>Noctuoidea</taxon>
        <taxon>Noctuidae</taxon>
        <taxon>Heliothinae</taxon>
        <taxon>Helicoverpa</taxon>
    </lineage>
</organism>
<accession>A0A2W1BUA1</accession>
<dbReference type="Proteomes" id="UP000249218">
    <property type="component" value="Unassembled WGS sequence"/>
</dbReference>
<evidence type="ECO:0000313" key="2">
    <source>
        <dbReference type="EMBL" id="PZC77214.1"/>
    </source>
</evidence>
<name>A0A2W1BUA1_HELAM</name>
<dbReference type="InterPro" id="IPR006578">
    <property type="entry name" value="MADF-dom"/>
</dbReference>
<feature type="domain" description="MADF" evidence="1">
    <location>
        <begin position="18"/>
        <end position="48"/>
    </location>
</feature>
<evidence type="ECO:0000313" key="3">
    <source>
        <dbReference type="Proteomes" id="UP000249218"/>
    </source>
</evidence>
<sequence length="81" mass="8987">MASPNSQSLISESSIVTLIEEVEKRPALYKKNLKEYSDINVKKRLWEEANPTKLSADKKSVVCGGSKSWECLGALKDSDDV</sequence>
<keyword evidence="3" id="KW-1185">Reference proteome</keyword>
<proteinExistence type="predicted"/>
<dbReference type="Pfam" id="PF10545">
    <property type="entry name" value="MADF_DNA_bdg"/>
    <property type="match status" value="1"/>
</dbReference>
<dbReference type="EMBL" id="KZ149934">
    <property type="protein sequence ID" value="PZC77214.1"/>
    <property type="molecule type" value="Genomic_DNA"/>
</dbReference>
<dbReference type="AlphaFoldDB" id="A0A2W1BUA1"/>
<evidence type="ECO:0000259" key="1">
    <source>
        <dbReference type="Pfam" id="PF10545"/>
    </source>
</evidence>